<gene>
    <name evidence="2" type="ORF">UFOPK3773_00638</name>
</gene>
<name>A0A6J7J4J6_9ZZZZ</name>
<dbReference type="EMBL" id="CAFBNF010000049">
    <property type="protein sequence ID" value="CAB4937567.1"/>
    <property type="molecule type" value="Genomic_DNA"/>
</dbReference>
<protein>
    <submittedName>
        <fullName evidence="2">Unannotated protein</fullName>
    </submittedName>
</protein>
<evidence type="ECO:0000256" key="1">
    <source>
        <dbReference type="SAM" id="Phobius"/>
    </source>
</evidence>
<feature type="transmembrane region" description="Helical" evidence="1">
    <location>
        <begin position="20"/>
        <end position="37"/>
    </location>
</feature>
<accession>A0A6J7J4J6</accession>
<proteinExistence type="predicted"/>
<keyword evidence="1" id="KW-1133">Transmembrane helix</keyword>
<keyword evidence="1" id="KW-0812">Transmembrane</keyword>
<sequence>MSRVGTNDIRLKVYVYVDEANSSIGVAIAMGGLLFILGRVANLPNGDVLWVPGGER</sequence>
<reference evidence="2" key="1">
    <citation type="submission" date="2020-05" db="EMBL/GenBank/DDBJ databases">
        <authorList>
            <person name="Chiriac C."/>
            <person name="Salcher M."/>
            <person name="Ghai R."/>
            <person name="Kavagutti S V."/>
        </authorList>
    </citation>
    <scope>NUCLEOTIDE SEQUENCE</scope>
</reference>
<organism evidence="2">
    <name type="scientific">freshwater metagenome</name>
    <dbReference type="NCBI Taxonomy" id="449393"/>
    <lineage>
        <taxon>unclassified sequences</taxon>
        <taxon>metagenomes</taxon>
        <taxon>ecological metagenomes</taxon>
    </lineage>
</organism>
<keyword evidence="1" id="KW-0472">Membrane</keyword>
<evidence type="ECO:0000313" key="2">
    <source>
        <dbReference type="EMBL" id="CAB4937567.1"/>
    </source>
</evidence>
<dbReference type="AlphaFoldDB" id="A0A6J7J4J6"/>